<comment type="caution">
    <text evidence="1">The sequence shown here is derived from an EMBL/GenBank/DDBJ whole genome shotgun (WGS) entry which is preliminary data.</text>
</comment>
<reference evidence="1 2" key="1">
    <citation type="submission" date="2019-01" db="EMBL/GenBank/DDBJ databases">
        <title>Whole genome shotgun sequencing of Pseudomonas spp. isolated by its ability to degrade furfural.</title>
        <authorList>
            <person name="Donoso R."/>
            <person name="Farkas C."/>
            <person name="Villegas P."/>
            <person name="Gonzales-Toro F."/>
            <person name="Guajardo-Parra M."/>
            <person name="Araya-Nail M."/>
            <person name="Morgante V."/>
            <person name="Perez-Pantoja D."/>
        </authorList>
    </citation>
    <scope>NUCLEOTIDE SEQUENCE [LARGE SCALE GENOMIC DNA]</scope>
    <source>
        <strain evidence="1 2">VN231</strain>
    </source>
</reference>
<evidence type="ECO:0000313" key="1">
    <source>
        <dbReference type="EMBL" id="TRO19417.1"/>
    </source>
</evidence>
<protein>
    <submittedName>
        <fullName evidence="1">Uncharacterized protein</fullName>
    </submittedName>
</protein>
<proteinExistence type="predicted"/>
<sequence>MESKWYRNRSFWELVDRAGNPPIPAPGGSSDHPLSNGETLHLIAYDNHCIAATTPADGGRGGWHLRQDYPLQQAAGPVQQELFAA</sequence>
<accession>A0ABD7S1M3</accession>
<dbReference type="EMBL" id="SCFV01000003">
    <property type="protein sequence ID" value="TRO19417.1"/>
    <property type="molecule type" value="Genomic_DNA"/>
</dbReference>
<organism evidence="1 2">
    <name type="scientific">Ectopseudomonas mendocina</name>
    <name type="common">Pseudomonas mendocina</name>
    <dbReference type="NCBI Taxonomy" id="300"/>
    <lineage>
        <taxon>Bacteria</taxon>
        <taxon>Pseudomonadati</taxon>
        <taxon>Pseudomonadota</taxon>
        <taxon>Gammaproteobacteria</taxon>
        <taxon>Pseudomonadales</taxon>
        <taxon>Pseudomonadaceae</taxon>
        <taxon>Ectopseudomonas</taxon>
    </lineage>
</organism>
<dbReference type="Proteomes" id="UP000317327">
    <property type="component" value="Unassembled WGS sequence"/>
</dbReference>
<dbReference type="AlphaFoldDB" id="A0ABD7S1M3"/>
<evidence type="ECO:0000313" key="2">
    <source>
        <dbReference type="Proteomes" id="UP000317327"/>
    </source>
</evidence>
<name>A0ABD7S1M3_ECTME</name>
<gene>
    <name evidence="1" type="ORF">EQ836_07795</name>
</gene>
<dbReference type="RefSeq" id="WP_143500960.1">
    <property type="nucleotide sequence ID" value="NZ_SCFV01000003.1"/>
</dbReference>